<name>A0ABY7M1G2_9MOLU</name>
<reference evidence="4 12" key="1">
    <citation type="submission" date="2022-12" db="EMBL/GenBank/DDBJ databases">
        <title>Genomic Characterization of Candidatus Phytoplasma sacchari in China.</title>
        <authorList>
            <person name="Zhang R.-Y."/>
        </authorList>
    </citation>
    <scope>NUCLEOTIDE SEQUENCE [LARGE SCALE GENOMIC DNA]</scope>
    <source>
        <strain evidence="4 12">SCWL1</strain>
    </source>
</reference>
<dbReference type="EMBL" id="CP115156">
    <property type="protein sequence ID" value="WBL31195.1"/>
    <property type="molecule type" value="Genomic_DNA"/>
</dbReference>
<evidence type="ECO:0000313" key="3">
    <source>
        <dbReference type="EMBL" id="WBL31193.1"/>
    </source>
</evidence>
<evidence type="ECO:0000313" key="7">
    <source>
        <dbReference type="EMBL" id="WBL31203.1"/>
    </source>
</evidence>
<evidence type="ECO:0000313" key="10">
    <source>
        <dbReference type="EMBL" id="WBL31207.1"/>
    </source>
</evidence>
<dbReference type="EMBL" id="CP115156">
    <property type="protein sequence ID" value="WBL31188.1"/>
    <property type="molecule type" value="Genomic_DNA"/>
</dbReference>
<evidence type="ECO:0000313" key="11">
    <source>
        <dbReference type="EMBL" id="WBL31216.1"/>
    </source>
</evidence>
<gene>
    <name evidence="1" type="ORF">O7R10_01065</name>
    <name evidence="2" type="ORF">O7R10_01070</name>
    <name evidence="3" type="ORF">O7R10_01090</name>
    <name evidence="4" type="ORF">O7R10_01100</name>
    <name evidence="5" type="ORF">O7R10_01105</name>
    <name evidence="6" type="ORF">O7R10_01120</name>
    <name evidence="7" type="ORF">O7R10_01140</name>
    <name evidence="8" type="ORF">O7R10_01150</name>
    <name evidence="9" type="ORF">O7R10_01155</name>
    <name evidence="10" type="ORF">O7R10_01160</name>
    <name evidence="11" type="ORF">O7R10_01205</name>
</gene>
<dbReference type="EMBL" id="CP115156">
    <property type="protein sequence ID" value="WBL31196.1"/>
    <property type="molecule type" value="Genomic_DNA"/>
</dbReference>
<dbReference type="EMBL" id="CP115156">
    <property type="protein sequence ID" value="WBL31216.1"/>
    <property type="molecule type" value="Genomic_DNA"/>
</dbReference>
<evidence type="ECO:0000313" key="8">
    <source>
        <dbReference type="EMBL" id="WBL31205.1"/>
    </source>
</evidence>
<evidence type="ECO:0000313" key="4">
    <source>
        <dbReference type="EMBL" id="WBL31195.1"/>
    </source>
</evidence>
<evidence type="ECO:0000313" key="1">
    <source>
        <dbReference type="EMBL" id="WBL31188.1"/>
    </source>
</evidence>
<dbReference type="EMBL" id="CP115156">
    <property type="protein sequence ID" value="WBL31207.1"/>
    <property type="molecule type" value="Genomic_DNA"/>
</dbReference>
<evidence type="ECO:0000313" key="2">
    <source>
        <dbReference type="EMBL" id="WBL31189.1"/>
    </source>
</evidence>
<accession>A0ABY7M1G2</accession>
<sequence>MAVCKAWFVLVIVLAVVIKRSSSSWLSADFFCNLVWSVVN</sequence>
<protein>
    <submittedName>
        <fullName evidence="4">Uncharacterized protein</fullName>
    </submittedName>
</protein>
<keyword evidence="12" id="KW-1185">Reference proteome</keyword>
<dbReference type="EMBL" id="CP115156">
    <property type="protein sequence ID" value="WBL31206.1"/>
    <property type="molecule type" value="Genomic_DNA"/>
</dbReference>
<evidence type="ECO:0000313" key="6">
    <source>
        <dbReference type="EMBL" id="WBL31199.1"/>
    </source>
</evidence>
<dbReference type="EMBL" id="CP115156">
    <property type="protein sequence ID" value="WBL31189.1"/>
    <property type="molecule type" value="Genomic_DNA"/>
</dbReference>
<dbReference type="EMBL" id="CP115156">
    <property type="protein sequence ID" value="WBL31193.1"/>
    <property type="molecule type" value="Genomic_DNA"/>
</dbReference>
<dbReference type="EMBL" id="CP115156">
    <property type="protein sequence ID" value="WBL31205.1"/>
    <property type="molecule type" value="Genomic_DNA"/>
</dbReference>
<evidence type="ECO:0000313" key="5">
    <source>
        <dbReference type="EMBL" id="WBL31196.1"/>
    </source>
</evidence>
<organism evidence="4 12">
    <name type="scientific">Candidatus Phytoplasma sacchari</name>
    <dbReference type="NCBI Taxonomy" id="2609813"/>
    <lineage>
        <taxon>Bacteria</taxon>
        <taxon>Bacillati</taxon>
        <taxon>Mycoplasmatota</taxon>
        <taxon>Mollicutes</taxon>
        <taxon>Acholeplasmatales</taxon>
        <taxon>Acholeplasmataceae</taxon>
        <taxon>Candidatus Phytoplasma</taxon>
        <taxon>16SrXI (Rice yellow dwarf group)</taxon>
    </lineage>
</organism>
<dbReference type="EMBL" id="CP115156">
    <property type="protein sequence ID" value="WBL31199.1"/>
    <property type="molecule type" value="Genomic_DNA"/>
</dbReference>
<proteinExistence type="predicted"/>
<dbReference type="EMBL" id="CP115156">
    <property type="protein sequence ID" value="WBL31203.1"/>
    <property type="molecule type" value="Genomic_DNA"/>
</dbReference>
<dbReference type="Proteomes" id="UP001210120">
    <property type="component" value="Chromosome"/>
</dbReference>
<evidence type="ECO:0000313" key="12">
    <source>
        <dbReference type="Proteomes" id="UP001210120"/>
    </source>
</evidence>
<evidence type="ECO:0000313" key="9">
    <source>
        <dbReference type="EMBL" id="WBL31206.1"/>
    </source>
</evidence>